<keyword evidence="1" id="KW-0472">Membrane</keyword>
<dbReference type="RefSeq" id="WP_281905387.1">
    <property type="nucleotide sequence ID" value="NZ_BSDI01000082.1"/>
</dbReference>
<gene>
    <name evidence="2" type="ORF">Pa4123_85770</name>
</gene>
<accession>A0ABQ5R958</accession>
<feature type="transmembrane region" description="Helical" evidence="1">
    <location>
        <begin position="108"/>
        <end position="128"/>
    </location>
</feature>
<feature type="transmembrane region" description="Helical" evidence="1">
    <location>
        <begin position="12"/>
        <end position="31"/>
    </location>
</feature>
<feature type="transmembrane region" description="Helical" evidence="1">
    <location>
        <begin position="51"/>
        <end position="70"/>
    </location>
</feature>
<evidence type="ECO:0008006" key="4">
    <source>
        <dbReference type="Google" id="ProtNLM"/>
    </source>
</evidence>
<dbReference type="InterPro" id="IPR045713">
    <property type="entry name" value="DUF6069"/>
</dbReference>
<evidence type="ECO:0000313" key="3">
    <source>
        <dbReference type="Proteomes" id="UP001144280"/>
    </source>
</evidence>
<dbReference type="Proteomes" id="UP001144280">
    <property type="component" value="Unassembled WGS sequence"/>
</dbReference>
<evidence type="ECO:0000256" key="1">
    <source>
        <dbReference type="SAM" id="Phobius"/>
    </source>
</evidence>
<keyword evidence="1" id="KW-0812">Transmembrane</keyword>
<reference evidence="2" key="1">
    <citation type="submission" date="2022-12" db="EMBL/GenBank/DDBJ databases">
        <title>New Phytohabitans aurantiacus sp. RD004123 nov., an actinomycete isolated from soil.</title>
        <authorList>
            <person name="Triningsih D.W."/>
            <person name="Harunari E."/>
            <person name="Igarashi Y."/>
        </authorList>
    </citation>
    <scope>NUCLEOTIDE SEQUENCE</scope>
    <source>
        <strain evidence="2">RD004123</strain>
    </source>
</reference>
<protein>
    <recommendedName>
        <fullName evidence="4">Major facilitator superfamily (MFS) profile domain-containing protein</fullName>
    </recommendedName>
</protein>
<feature type="transmembrane region" description="Helical" evidence="1">
    <location>
        <begin position="82"/>
        <end position="102"/>
    </location>
</feature>
<dbReference type="Pfam" id="PF19545">
    <property type="entry name" value="DUF6069"/>
    <property type="match status" value="1"/>
</dbReference>
<name>A0ABQ5R958_9ACTN</name>
<keyword evidence="1" id="KW-1133">Transmembrane helix</keyword>
<dbReference type="EMBL" id="BSDI01000082">
    <property type="protein sequence ID" value="GLI03299.1"/>
    <property type="molecule type" value="Genomic_DNA"/>
</dbReference>
<evidence type="ECO:0000313" key="2">
    <source>
        <dbReference type="EMBL" id="GLI03299.1"/>
    </source>
</evidence>
<comment type="caution">
    <text evidence="2">The sequence shown here is derived from an EMBL/GenBank/DDBJ whole genome shotgun (WGS) entry which is preliminary data.</text>
</comment>
<sequence>MKELPTATRIQRGALAGGGAVLATALLWTTAQILDVDLRVDPGNGQPPQVIGLPFAAAVTLAVALLAWGTRALLERLTRRAAVAWTVLAAIVLLASFQPLFYVEATGATKAILALMHIAVAAVLISVLGRRRR</sequence>
<keyword evidence="3" id="KW-1185">Reference proteome</keyword>
<organism evidence="2 3">
    <name type="scientific">Phytohabitans aurantiacus</name>
    <dbReference type="NCBI Taxonomy" id="3016789"/>
    <lineage>
        <taxon>Bacteria</taxon>
        <taxon>Bacillati</taxon>
        <taxon>Actinomycetota</taxon>
        <taxon>Actinomycetes</taxon>
        <taxon>Micromonosporales</taxon>
        <taxon>Micromonosporaceae</taxon>
    </lineage>
</organism>
<proteinExistence type="predicted"/>